<dbReference type="PIRSF" id="PIRSF000310">
    <property type="entry name" value="NiFe_hyd_ssu"/>
    <property type="match status" value="1"/>
</dbReference>
<evidence type="ECO:0000256" key="5">
    <source>
        <dbReference type="ARBA" id="ARBA00022485"/>
    </source>
</evidence>
<dbReference type="Proteomes" id="UP000029409">
    <property type="component" value="Chromosome"/>
</dbReference>
<dbReference type="InterPro" id="IPR006137">
    <property type="entry name" value="NADH_UbQ_OxRdtase-like_20kDa"/>
</dbReference>
<dbReference type="KEGG" id="pdu:PDUR_18935"/>
<evidence type="ECO:0000256" key="4">
    <source>
        <dbReference type="ARBA" id="ARBA00011771"/>
    </source>
</evidence>
<keyword evidence="9 11" id="KW-0408">Iron</keyword>
<keyword evidence="11" id="KW-0003">3Fe-4S</keyword>
<keyword evidence="5 11" id="KW-0004">4Fe-4S</keyword>
<dbReference type="PRINTS" id="PR00614">
    <property type="entry name" value="NIHGNASESMLL"/>
</dbReference>
<dbReference type="GO" id="GO:0030313">
    <property type="term" value="C:cell envelope"/>
    <property type="evidence" value="ECO:0007669"/>
    <property type="project" value="UniProtKB-SubCell"/>
</dbReference>
<name>A0A089HSN6_PAEDU</name>
<evidence type="ECO:0000256" key="2">
    <source>
        <dbReference type="ARBA" id="ARBA00004196"/>
    </source>
</evidence>
<evidence type="ECO:0000313" key="14">
    <source>
        <dbReference type="EMBL" id="AIQ13760.1"/>
    </source>
</evidence>
<evidence type="ECO:0000256" key="6">
    <source>
        <dbReference type="ARBA" id="ARBA00022723"/>
    </source>
</evidence>
<dbReference type="NCBIfam" id="TIGR00391">
    <property type="entry name" value="hydA"/>
    <property type="match status" value="1"/>
</dbReference>
<keyword evidence="10 11" id="KW-0411">Iron-sulfur</keyword>
<gene>
    <name evidence="14" type="ORF">PDUR_18935</name>
</gene>
<comment type="similarity">
    <text evidence="3">Belongs to the [NiFe]/[NiFeSe] hydrogenase small subunit family.</text>
</comment>
<feature type="binding site" evidence="11">
    <location>
        <position position="251"/>
    </location>
    <ligand>
        <name>[4Fe-4S] cluster</name>
        <dbReference type="ChEBI" id="CHEBI:49883"/>
        <label>2</label>
    </ligand>
</feature>
<dbReference type="GO" id="GO:0046872">
    <property type="term" value="F:metal ion binding"/>
    <property type="evidence" value="ECO:0007669"/>
    <property type="project" value="UniProtKB-KW"/>
</dbReference>
<comment type="subcellular location">
    <subcellularLocation>
        <location evidence="2">Cell envelope</location>
    </subcellularLocation>
</comment>
<feature type="domain" description="NADH:ubiquinone oxidoreductase-like 20kDa subunit" evidence="12">
    <location>
        <begin position="48"/>
        <end position="202"/>
    </location>
</feature>
<evidence type="ECO:0000256" key="1">
    <source>
        <dbReference type="ARBA" id="ARBA00001966"/>
    </source>
</evidence>
<dbReference type="PANTHER" id="PTHR30013:SF5">
    <property type="entry name" value="HYDROGENASE SMALL SUBUNIT"/>
    <property type="match status" value="1"/>
</dbReference>
<dbReference type="InterPro" id="IPR006311">
    <property type="entry name" value="TAT_signal"/>
</dbReference>
<feature type="binding site" evidence="11">
    <location>
        <position position="260"/>
    </location>
    <ligand>
        <name>[3Fe-4S] cluster</name>
        <dbReference type="ChEBI" id="CHEBI:21137"/>
    </ligand>
</feature>
<dbReference type="GO" id="GO:0016020">
    <property type="term" value="C:membrane"/>
    <property type="evidence" value="ECO:0007669"/>
    <property type="project" value="TreeGrafter"/>
</dbReference>
<feature type="binding site" evidence="11">
    <location>
        <position position="152"/>
    </location>
    <ligand>
        <name>[4Fe-4S] cluster</name>
        <dbReference type="ChEBI" id="CHEBI:49883"/>
        <label>1</label>
    </ligand>
</feature>
<sequence>MRINRRDFLKWSVAAVAALKLEMDMDKLNTVMAADTDPPVIWLLGSGCSGCSISTLNVTNPTTIEDVLQNKISMKYDSTLMAGAGENAMQALENAANQYNGQFILVIEGAIPGGASKNNCIIGEQNGVPLTMYDAVLKYGPKAKYVVAAGTCASFGGVAAAAPNSTGCVTVKSLLSGKTAKPVVNLAGCPVNATVMVQTLLDLILTGVPSLDSYSRPSKYFSTTVHSVCPRRETEEVSQPGIYGCYEEIGCKGPGNLSPCPSLKWNNRQGWCVQSNYPCIGCTSPAFPLNPVISVSSHD</sequence>
<dbReference type="PANTHER" id="PTHR30013">
    <property type="entry name" value="NIFE / NIFESE HYDROGENASE SMALL SUBUNIT FAMILY MEMBER"/>
    <property type="match status" value="1"/>
</dbReference>
<evidence type="ECO:0000256" key="9">
    <source>
        <dbReference type="ARBA" id="ARBA00023004"/>
    </source>
</evidence>
<feature type="binding site" evidence="11">
    <location>
        <position position="245"/>
    </location>
    <ligand>
        <name>[4Fe-4S] cluster</name>
        <dbReference type="ChEBI" id="CHEBI:49883"/>
        <label>2</label>
    </ligand>
</feature>
<dbReference type="RefSeq" id="WP_042207556.1">
    <property type="nucleotide sequence ID" value="NZ_CP009288.1"/>
</dbReference>
<dbReference type="OrthoDB" id="9766729at2"/>
<dbReference type="InterPro" id="IPR027394">
    <property type="entry name" value="Cytochrome-c3_hydrogenase_C"/>
</dbReference>
<dbReference type="Pfam" id="PF14720">
    <property type="entry name" value="NiFe_hyd_SSU_C"/>
    <property type="match status" value="1"/>
</dbReference>
<dbReference type="GO" id="GO:0009375">
    <property type="term" value="C:ferredoxin hydrogenase complex"/>
    <property type="evidence" value="ECO:0007669"/>
    <property type="project" value="InterPro"/>
</dbReference>
<dbReference type="Pfam" id="PF01058">
    <property type="entry name" value="Oxidored_q6"/>
    <property type="match status" value="1"/>
</dbReference>
<dbReference type="eggNOG" id="COG1740">
    <property type="taxonomic scope" value="Bacteria"/>
</dbReference>
<dbReference type="Gene3D" id="4.10.480.10">
    <property type="entry name" value="Cytochrome-c3 hydrogenase, C-terminal domain"/>
    <property type="match status" value="1"/>
</dbReference>
<evidence type="ECO:0000256" key="10">
    <source>
        <dbReference type="ARBA" id="ARBA00023014"/>
    </source>
</evidence>
<evidence type="ECO:0000313" key="15">
    <source>
        <dbReference type="Proteomes" id="UP000029409"/>
    </source>
</evidence>
<feature type="binding site" evidence="11">
    <location>
        <position position="48"/>
    </location>
    <ligand>
        <name>[4Fe-4S] cluster</name>
        <dbReference type="ChEBI" id="CHEBI:49883"/>
        <label>1</label>
    </ligand>
</feature>
<dbReference type="GO" id="GO:0008901">
    <property type="term" value="F:ferredoxin hydrogenase activity"/>
    <property type="evidence" value="ECO:0007669"/>
    <property type="project" value="InterPro"/>
</dbReference>
<dbReference type="PROSITE" id="PS51318">
    <property type="entry name" value="TAT"/>
    <property type="match status" value="1"/>
</dbReference>
<evidence type="ECO:0000256" key="3">
    <source>
        <dbReference type="ARBA" id="ARBA00006605"/>
    </source>
</evidence>
<keyword evidence="15" id="KW-1185">Reference proteome</keyword>
<evidence type="ECO:0000256" key="11">
    <source>
        <dbReference type="PIRSR" id="PIRSR000310-1"/>
    </source>
</evidence>
<proteinExistence type="inferred from homology"/>
<dbReference type="InterPro" id="IPR037148">
    <property type="entry name" value="NiFe-Hase_small_C_sf"/>
</dbReference>
<dbReference type="STRING" id="44251.PDUR_18935"/>
<dbReference type="InterPro" id="IPR001821">
    <property type="entry name" value="NiFe_hydrogenase_ssu"/>
</dbReference>
<organism evidence="14 15">
    <name type="scientific">Paenibacillus durus</name>
    <name type="common">Paenibacillus azotofixans</name>
    <dbReference type="NCBI Taxonomy" id="44251"/>
    <lineage>
        <taxon>Bacteria</taxon>
        <taxon>Bacillati</taxon>
        <taxon>Bacillota</taxon>
        <taxon>Bacilli</taxon>
        <taxon>Bacillales</taxon>
        <taxon>Paenibacillaceae</taxon>
        <taxon>Paenibacillus</taxon>
    </lineage>
</organism>
<keyword evidence="6 11" id="KW-0479">Metal-binding</keyword>
<dbReference type="GO" id="GO:0044569">
    <property type="term" value="C:[Ni-Fe] hydrogenase complex"/>
    <property type="evidence" value="ECO:0007669"/>
    <property type="project" value="TreeGrafter"/>
</dbReference>
<dbReference type="Gene3D" id="3.40.50.700">
    <property type="entry name" value="NADH:ubiquinone oxidoreductase-like, 20kDa subunit"/>
    <property type="match status" value="1"/>
</dbReference>
<reference evidence="14 15" key="1">
    <citation type="submission" date="2014-08" db="EMBL/GenBank/DDBJ databases">
        <title>Comparative genomics of the Paenibacillus odorifer group.</title>
        <authorList>
            <person name="den Bakker H.C."/>
            <person name="Tsai Y.-C."/>
            <person name="Martin N."/>
            <person name="Korlach J."/>
            <person name="Wiedmann M."/>
        </authorList>
    </citation>
    <scope>NUCLEOTIDE SEQUENCE [LARGE SCALE GENOMIC DNA]</scope>
    <source>
        <strain evidence="14 15">DSM 1735</strain>
    </source>
</reference>
<feature type="binding site" evidence="11">
    <location>
        <position position="229"/>
    </location>
    <ligand>
        <name>[4Fe-4S] cluster</name>
        <dbReference type="ChEBI" id="CHEBI:49883"/>
        <label>2</label>
    </ligand>
</feature>
<feature type="domain" description="Cytochrome-c3 hydrogenase C-terminal" evidence="13">
    <location>
        <begin position="221"/>
        <end position="289"/>
    </location>
</feature>
<dbReference type="AlphaFoldDB" id="A0A089HSN6"/>
<dbReference type="SUPFAM" id="SSF56770">
    <property type="entry name" value="HydA/Nqo6-like"/>
    <property type="match status" value="1"/>
</dbReference>
<dbReference type="Pfam" id="PF10518">
    <property type="entry name" value="TAT_signal"/>
    <property type="match status" value="1"/>
</dbReference>
<feature type="binding site" evidence="11">
    <location>
        <position position="279"/>
    </location>
    <ligand>
        <name>[3Fe-4S] cluster</name>
        <dbReference type="ChEBI" id="CHEBI:21137"/>
    </ligand>
</feature>
<accession>A0A089HSN6</accession>
<dbReference type="GO" id="GO:0051538">
    <property type="term" value="F:3 iron, 4 sulfur cluster binding"/>
    <property type="evidence" value="ECO:0007669"/>
    <property type="project" value="UniProtKB-KW"/>
</dbReference>
<feature type="binding site" evidence="11">
    <location>
        <position position="282"/>
    </location>
    <ligand>
        <name>[3Fe-4S] cluster</name>
        <dbReference type="ChEBI" id="CHEBI:21137"/>
    </ligand>
</feature>
<protein>
    <submittedName>
        <fullName evidence="14">[NiFe] hydrogenase small subunit HydA</fullName>
    </submittedName>
</protein>
<comment type="cofactor">
    <cofactor evidence="1">
        <name>[4Fe-4S] cluster</name>
        <dbReference type="ChEBI" id="CHEBI:49883"/>
    </cofactor>
</comment>
<dbReference type="InterPro" id="IPR019546">
    <property type="entry name" value="TAT_signal_bac_arc"/>
</dbReference>
<feature type="binding site" evidence="11">
    <location>
        <position position="189"/>
    </location>
    <ligand>
        <name>[4Fe-4S] cluster</name>
        <dbReference type="ChEBI" id="CHEBI:49883"/>
        <label>1</label>
    </ligand>
</feature>
<evidence type="ECO:0000256" key="8">
    <source>
        <dbReference type="ARBA" id="ARBA00023002"/>
    </source>
</evidence>
<dbReference type="GO" id="GO:0009061">
    <property type="term" value="P:anaerobic respiration"/>
    <property type="evidence" value="ECO:0007669"/>
    <property type="project" value="TreeGrafter"/>
</dbReference>
<dbReference type="EMBL" id="CP009288">
    <property type="protein sequence ID" value="AIQ13760.1"/>
    <property type="molecule type" value="Genomic_DNA"/>
</dbReference>
<dbReference type="GO" id="GO:0009055">
    <property type="term" value="F:electron transfer activity"/>
    <property type="evidence" value="ECO:0007669"/>
    <property type="project" value="TreeGrafter"/>
</dbReference>
<dbReference type="InterPro" id="IPR037024">
    <property type="entry name" value="NiFe_Hase_small_N_sf"/>
</dbReference>
<evidence type="ECO:0000259" key="12">
    <source>
        <dbReference type="Pfam" id="PF01058"/>
    </source>
</evidence>
<keyword evidence="8" id="KW-0560">Oxidoreductase</keyword>
<evidence type="ECO:0000256" key="7">
    <source>
        <dbReference type="ARBA" id="ARBA00022729"/>
    </source>
</evidence>
<dbReference type="GO" id="GO:0051539">
    <property type="term" value="F:4 iron, 4 sulfur cluster binding"/>
    <property type="evidence" value="ECO:0007669"/>
    <property type="project" value="UniProtKB-KW"/>
</dbReference>
<keyword evidence="7" id="KW-0732">Signal</keyword>
<comment type="subunit">
    <text evidence="4">Heterodimer of a large and a small subunit.</text>
</comment>
<evidence type="ECO:0000259" key="13">
    <source>
        <dbReference type="Pfam" id="PF14720"/>
    </source>
</evidence>
<feature type="binding site" evidence="11">
    <location>
        <position position="51"/>
    </location>
    <ligand>
        <name>[4Fe-4S] cluster</name>
        <dbReference type="ChEBI" id="CHEBI:49883"/>
        <label>1</label>
    </ligand>
</feature>
<feature type="binding site" evidence="11">
    <location>
        <position position="226"/>
    </location>
    <ligand>
        <name>[4Fe-4S] cluster</name>
        <dbReference type="ChEBI" id="CHEBI:49883"/>
        <label>2</label>
    </ligand>
</feature>